<gene>
    <name evidence="1" type="ORF">DSO57_1027438</name>
</gene>
<evidence type="ECO:0000313" key="2">
    <source>
        <dbReference type="Proteomes" id="UP001165960"/>
    </source>
</evidence>
<reference evidence="1" key="1">
    <citation type="submission" date="2022-04" db="EMBL/GenBank/DDBJ databases">
        <title>Genome of the entomopathogenic fungus Entomophthora muscae.</title>
        <authorList>
            <person name="Elya C."/>
            <person name="Lovett B.R."/>
            <person name="Lee E."/>
            <person name="Macias A.M."/>
            <person name="Hajek A.E."/>
            <person name="De Bivort B.L."/>
            <person name="Kasson M.T."/>
            <person name="De Fine Licht H.H."/>
            <person name="Stajich J.E."/>
        </authorList>
    </citation>
    <scope>NUCLEOTIDE SEQUENCE</scope>
    <source>
        <strain evidence="1">Berkeley</strain>
    </source>
</reference>
<organism evidence="1 2">
    <name type="scientific">Entomophthora muscae</name>
    <dbReference type="NCBI Taxonomy" id="34485"/>
    <lineage>
        <taxon>Eukaryota</taxon>
        <taxon>Fungi</taxon>
        <taxon>Fungi incertae sedis</taxon>
        <taxon>Zoopagomycota</taxon>
        <taxon>Entomophthoromycotina</taxon>
        <taxon>Entomophthoromycetes</taxon>
        <taxon>Entomophthorales</taxon>
        <taxon>Entomophthoraceae</taxon>
        <taxon>Entomophthora</taxon>
    </lineage>
</organism>
<evidence type="ECO:0000313" key="1">
    <source>
        <dbReference type="EMBL" id="KAJ9087998.1"/>
    </source>
</evidence>
<dbReference type="EMBL" id="QTSX02000167">
    <property type="protein sequence ID" value="KAJ9087998.1"/>
    <property type="molecule type" value="Genomic_DNA"/>
</dbReference>
<comment type="caution">
    <text evidence="1">The sequence shown here is derived from an EMBL/GenBank/DDBJ whole genome shotgun (WGS) entry which is preliminary data.</text>
</comment>
<proteinExistence type="predicted"/>
<dbReference type="Proteomes" id="UP001165960">
    <property type="component" value="Unassembled WGS sequence"/>
</dbReference>
<sequence>MMTASPNGSSNIKDNSVSQDPSVSFTPSSPVIRPFPVSGSSLGSEKISLPPEAIGVRVKVPVPHTIPHPIPTPYSQGYVGTSNSFSPTFAPKSTRAASLASVAHLSLDPLGGGFSSSVGNSPSRFQRMRPGSSSSLGGGWTGPGDIWGNEFPPSDLARSPSFSKDTGSPYSNRGYLNSLHDSFLSRPGNLSEPFNPGFSRARTSTGTDFRPQIRNPMSSLKEESPFSDRRLSTSMSPMFGAPIDRSSLFRDYSGSPQFGSSLGQQDYDSDVPFLLNPTDYYRAGFARRMSLTPNFGPYAAPYDDLASQMETLTLEEYQHILNRRHSVAASAFPVRKPSQMESDQFHAQPQSRLDTLEEDLDDQTEQFTLDLDLPEAAKGARDSQAAETFYVVEFKINRTDVFYIATECTSVIKLGDKVIVQGDRGKDLGTVIREGMSIEDYKQEFGYFAAGPDGSQATKEVEPKKIYRLALPHEIAALPSKIDDEEKALQLVRTKATQREIYMKIVDAEYQWDRRKLTFYFVSDRRIDFRDLVRELFKIYKTRIWMCAVNR</sequence>
<name>A0ACC2ULT1_9FUNG</name>
<protein>
    <submittedName>
        <fullName evidence="1">Uncharacterized protein</fullName>
    </submittedName>
</protein>
<accession>A0ACC2ULT1</accession>
<keyword evidence="2" id="KW-1185">Reference proteome</keyword>